<dbReference type="GO" id="GO:0003677">
    <property type="term" value="F:DNA binding"/>
    <property type="evidence" value="ECO:0007669"/>
    <property type="project" value="InterPro"/>
</dbReference>
<dbReference type="Gene3D" id="1.10.260.40">
    <property type="entry name" value="lambda repressor-like DNA-binding domains"/>
    <property type="match status" value="1"/>
</dbReference>
<dbReference type="EMBL" id="QVMU01000038">
    <property type="protein sequence ID" value="RJX65203.1"/>
    <property type="molecule type" value="Genomic_DNA"/>
</dbReference>
<dbReference type="Pfam" id="PF01381">
    <property type="entry name" value="HTH_3"/>
    <property type="match status" value="1"/>
</dbReference>
<protein>
    <submittedName>
        <fullName evidence="2">XRE family transcriptional regulator</fullName>
    </submittedName>
</protein>
<dbReference type="InterPro" id="IPR001387">
    <property type="entry name" value="Cro/C1-type_HTH"/>
</dbReference>
<dbReference type="RefSeq" id="WP_120035443.1">
    <property type="nucleotide sequence ID" value="NZ_QVMU01000038.1"/>
</dbReference>
<dbReference type="Proteomes" id="UP000273252">
    <property type="component" value="Unassembled WGS sequence"/>
</dbReference>
<dbReference type="CDD" id="cd00093">
    <property type="entry name" value="HTH_XRE"/>
    <property type="match status" value="1"/>
</dbReference>
<dbReference type="OrthoDB" id="5901253at2"/>
<gene>
    <name evidence="2" type="ORF">DZ860_22405</name>
</gene>
<sequence>MNIDPIVQVITRRRKEAGMTRANIADIAGMSLKTYQRIERGESDMKLTQFRAILRALKISDLDVFLDSHGVEKISATDVAAASRLLGKEAQFLLTKLIFLIAKGKS</sequence>
<organism evidence="2 3">
    <name type="scientific">Vibrio sinensis</name>
    <dbReference type="NCBI Taxonomy" id="2302434"/>
    <lineage>
        <taxon>Bacteria</taxon>
        <taxon>Pseudomonadati</taxon>
        <taxon>Pseudomonadota</taxon>
        <taxon>Gammaproteobacteria</taxon>
        <taxon>Vibrionales</taxon>
        <taxon>Vibrionaceae</taxon>
        <taxon>Vibrio</taxon>
    </lineage>
</organism>
<evidence type="ECO:0000313" key="3">
    <source>
        <dbReference type="Proteomes" id="UP000273252"/>
    </source>
</evidence>
<dbReference type="PROSITE" id="PS50943">
    <property type="entry name" value="HTH_CROC1"/>
    <property type="match status" value="1"/>
</dbReference>
<evidence type="ECO:0000313" key="2">
    <source>
        <dbReference type="EMBL" id="RJX65203.1"/>
    </source>
</evidence>
<comment type="caution">
    <text evidence="2">The sequence shown here is derived from an EMBL/GenBank/DDBJ whole genome shotgun (WGS) entry which is preliminary data.</text>
</comment>
<feature type="domain" description="HTH cro/C1-type" evidence="1">
    <location>
        <begin position="10"/>
        <end position="65"/>
    </location>
</feature>
<proteinExistence type="predicted"/>
<accession>A0A3A6QAV2</accession>
<dbReference type="AlphaFoldDB" id="A0A3A6QAV2"/>
<dbReference type="SMART" id="SM00530">
    <property type="entry name" value="HTH_XRE"/>
    <property type="match status" value="1"/>
</dbReference>
<dbReference type="InterPro" id="IPR010982">
    <property type="entry name" value="Lambda_DNA-bd_dom_sf"/>
</dbReference>
<evidence type="ECO:0000259" key="1">
    <source>
        <dbReference type="PROSITE" id="PS50943"/>
    </source>
</evidence>
<dbReference type="SUPFAM" id="SSF47413">
    <property type="entry name" value="lambda repressor-like DNA-binding domains"/>
    <property type="match status" value="1"/>
</dbReference>
<name>A0A3A6QAV2_9VIBR</name>
<reference evidence="2 3" key="1">
    <citation type="submission" date="2018-08" db="EMBL/GenBank/DDBJ databases">
        <title>Vibrio isolated from the Eastern China Marginal Seas.</title>
        <authorList>
            <person name="Li Y."/>
        </authorList>
    </citation>
    <scope>NUCLEOTIDE SEQUENCE [LARGE SCALE GENOMIC DNA]</scope>
    <source>
        <strain evidence="2 3">BEI233</strain>
    </source>
</reference>
<keyword evidence="3" id="KW-1185">Reference proteome</keyword>